<dbReference type="EMBL" id="LFJN01000026">
    <property type="protein sequence ID" value="KPI37139.1"/>
    <property type="molecule type" value="Genomic_DNA"/>
</dbReference>
<dbReference type="GO" id="GO:0005634">
    <property type="term" value="C:nucleus"/>
    <property type="evidence" value="ECO:0007669"/>
    <property type="project" value="TreeGrafter"/>
</dbReference>
<dbReference type="Gene3D" id="3.30.420.10">
    <property type="entry name" value="Ribonuclease H-like superfamily/Ribonuclease H"/>
    <property type="match status" value="2"/>
</dbReference>
<dbReference type="InterPro" id="IPR036397">
    <property type="entry name" value="RNaseH_sf"/>
</dbReference>
<reference evidence="2 3" key="1">
    <citation type="submission" date="2015-06" db="EMBL/GenBank/DDBJ databases">
        <title>Draft genome of the ant-associated black yeast Phialophora attae CBS 131958.</title>
        <authorList>
            <person name="Moreno L.F."/>
            <person name="Stielow B.J."/>
            <person name="de Hoog S."/>
            <person name="Vicente V.A."/>
            <person name="Weiss V.A."/>
            <person name="de Vries M."/>
            <person name="Cruz L.M."/>
            <person name="Souza E.M."/>
        </authorList>
    </citation>
    <scope>NUCLEOTIDE SEQUENCE [LARGE SCALE GENOMIC DNA]</scope>
    <source>
        <strain evidence="2 3">CBS 131958</strain>
    </source>
</reference>
<dbReference type="PANTHER" id="PTHR15092">
    <property type="entry name" value="POLY A -SPECIFIC RIBONUCLEASE/TARGET OF EGR1, MEMBER 1"/>
    <property type="match status" value="1"/>
</dbReference>
<dbReference type="GO" id="GO:0000175">
    <property type="term" value="F:3'-5'-RNA exonuclease activity"/>
    <property type="evidence" value="ECO:0007669"/>
    <property type="project" value="TreeGrafter"/>
</dbReference>
<organism evidence="2 3">
    <name type="scientific">Cyphellophora attinorum</name>
    <dbReference type="NCBI Taxonomy" id="1664694"/>
    <lineage>
        <taxon>Eukaryota</taxon>
        <taxon>Fungi</taxon>
        <taxon>Dikarya</taxon>
        <taxon>Ascomycota</taxon>
        <taxon>Pezizomycotina</taxon>
        <taxon>Eurotiomycetes</taxon>
        <taxon>Chaetothyriomycetidae</taxon>
        <taxon>Chaetothyriales</taxon>
        <taxon>Cyphellophoraceae</taxon>
        <taxon>Cyphellophora</taxon>
    </lineage>
</organism>
<dbReference type="SUPFAM" id="SSF53098">
    <property type="entry name" value="Ribonuclease H-like"/>
    <property type="match status" value="1"/>
</dbReference>
<dbReference type="GeneID" id="28735527"/>
<dbReference type="Pfam" id="PF04857">
    <property type="entry name" value="CAF1"/>
    <property type="match status" value="1"/>
</dbReference>
<evidence type="ECO:0000256" key="1">
    <source>
        <dbReference type="ARBA" id="ARBA00008372"/>
    </source>
</evidence>
<dbReference type="InterPro" id="IPR051181">
    <property type="entry name" value="CAF1_poly(A)_ribonucleases"/>
</dbReference>
<dbReference type="RefSeq" id="XP_017997102.1">
    <property type="nucleotide sequence ID" value="XM_018143647.1"/>
</dbReference>
<protein>
    <submittedName>
        <fullName evidence="2">Poly(A)-specific ribonuclease PARN</fullName>
    </submittedName>
</protein>
<dbReference type="Proteomes" id="UP000038010">
    <property type="component" value="Unassembled WGS sequence"/>
</dbReference>
<dbReference type="InterPro" id="IPR012337">
    <property type="entry name" value="RNaseH-like_sf"/>
</dbReference>
<dbReference type="GO" id="GO:0000289">
    <property type="term" value="P:nuclear-transcribed mRNA poly(A) tail shortening"/>
    <property type="evidence" value="ECO:0007669"/>
    <property type="project" value="TreeGrafter"/>
</dbReference>
<dbReference type="VEuPathDB" id="FungiDB:AB675_3584"/>
<sequence length="534" mass="60231">MDITNDRFKSEALKIIKEISDSHFVAFDCEFSGITGRRERGSGKLTLQEFYDDTKAAAEEYQVLQVGLAIVKEDLKKKRYIIRPYNFTISPIPTLRERIFVRKWSSSSGSMDFLAGHGFRHDLPFTSGVKYLSRSEESTVRAKIIANDEKKIEYADMEIKARDRDVADHIRTSIQAWLAQPEDQREDYLNLPGEGPGIPTTFNGFQVRLTHQIARNEFTGIETRGMGHFVQVTAPTEQEQATRRQIMIDERESKLNNAIGFRWIVEALFGGNILDMPYDIITAGLPHVNLGGQTAEEYIASLQEKLRKRNKVLVGHNCFGDLVYLYACFIGPLPERVEDFAAEINMLCPAIVDTKHLASFTNRWGDTSLAVVEQEMQEEEVPHIIMPSEYDRYAHQATYHEAGFDALLTAKIMIRLPAKLEREQKYIDAAKDITAATAAYDGEMFGEEDAGYVTASESTEEGLGEKLAKQLEKINIFGSPGKADAGSAVLDEEIAAMVKRGEIMPRWNAQNGFWKLFGNRMQTNPAKEGIAFLK</sequence>
<dbReference type="GO" id="GO:0003723">
    <property type="term" value="F:RNA binding"/>
    <property type="evidence" value="ECO:0007669"/>
    <property type="project" value="TreeGrafter"/>
</dbReference>
<dbReference type="OrthoDB" id="414075at2759"/>
<evidence type="ECO:0000313" key="2">
    <source>
        <dbReference type="EMBL" id="KPI37139.1"/>
    </source>
</evidence>
<dbReference type="GO" id="GO:1990432">
    <property type="term" value="P:siRNA 3'-end processing"/>
    <property type="evidence" value="ECO:0007669"/>
    <property type="project" value="TreeGrafter"/>
</dbReference>
<dbReference type="AlphaFoldDB" id="A0A0N0NJX1"/>
<comment type="similarity">
    <text evidence="1">Belongs to the CAF1 family.</text>
</comment>
<gene>
    <name evidence="2" type="ORF">AB675_3584</name>
</gene>
<proteinExistence type="inferred from homology"/>
<dbReference type="GO" id="GO:1990431">
    <property type="term" value="P:priRNA 3'-end processing"/>
    <property type="evidence" value="ECO:0007669"/>
    <property type="project" value="TreeGrafter"/>
</dbReference>
<dbReference type="STRING" id="1664694.A0A0N0NJX1"/>
<dbReference type="InterPro" id="IPR006941">
    <property type="entry name" value="RNase_CAF1"/>
</dbReference>
<dbReference type="PANTHER" id="PTHR15092:SF22">
    <property type="entry name" value="POLY(A)-SPECIFIC RIBONUCLEASE PNLDC1"/>
    <property type="match status" value="1"/>
</dbReference>
<evidence type="ECO:0000313" key="3">
    <source>
        <dbReference type="Proteomes" id="UP000038010"/>
    </source>
</evidence>
<name>A0A0N0NJX1_9EURO</name>
<accession>A0A0N0NJX1</accession>
<comment type="caution">
    <text evidence="2">The sequence shown here is derived from an EMBL/GenBank/DDBJ whole genome shotgun (WGS) entry which is preliminary data.</text>
</comment>
<keyword evidence="3" id="KW-1185">Reference proteome</keyword>